<accession>A0A2X0K4S3</accession>
<dbReference type="InterPro" id="IPR023753">
    <property type="entry name" value="FAD/NAD-binding_dom"/>
</dbReference>
<dbReference type="SUPFAM" id="SSF51905">
    <property type="entry name" value="FAD/NAD(P)-binding domain"/>
    <property type="match status" value="1"/>
</dbReference>
<feature type="domain" description="FAD/NAD(P)-binding" evidence="2">
    <location>
        <begin position="11"/>
        <end position="141"/>
    </location>
</feature>
<name>A0A2X0K4S3_9ACTN</name>
<dbReference type="Proteomes" id="UP000248889">
    <property type="component" value="Unassembled WGS sequence"/>
</dbReference>
<organism evidence="3 4">
    <name type="scientific">Streptacidiphilus pinicola</name>
    <dbReference type="NCBI Taxonomy" id="2219663"/>
    <lineage>
        <taxon>Bacteria</taxon>
        <taxon>Bacillati</taxon>
        <taxon>Actinomycetota</taxon>
        <taxon>Actinomycetes</taxon>
        <taxon>Kitasatosporales</taxon>
        <taxon>Streptomycetaceae</taxon>
        <taxon>Streptacidiphilus</taxon>
    </lineage>
</organism>
<evidence type="ECO:0000259" key="2">
    <source>
        <dbReference type="Pfam" id="PF07992"/>
    </source>
</evidence>
<comment type="caution">
    <text evidence="3">The sequence shown here is derived from an EMBL/GenBank/DDBJ whole genome shotgun (WGS) entry which is preliminary data.</text>
</comment>
<keyword evidence="4" id="KW-1185">Reference proteome</keyword>
<gene>
    <name evidence="3" type="ORF">DN069_17920</name>
</gene>
<dbReference type="AlphaFoldDB" id="A0A2X0K4S3"/>
<dbReference type="InterPro" id="IPR051691">
    <property type="entry name" value="Metab_Enz_Cyan_OpOx_G3PDH"/>
</dbReference>
<dbReference type="EMBL" id="QKYN01000068">
    <property type="protein sequence ID" value="RAG84265.1"/>
    <property type="molecule type" value="Genomic_DNA"/>
</dbReference>
<dbReference type="Gene3D" id="3.50.50.60">
    <property type="entry name" value="FAD/NAD(P)-binding domain"/>
    <property type="match status" value="1"/>
</dbReference>
<keyword evidence="1" id="KW-0560">Oxidoreductase</keyword>
<evidence type="ECO:0000313" key="3">
    <source>
        <dbReference type="EMBL" id="RAG84265.1"/>
    </source>
</evidence>
<dbReference type="OrthoDB" id="9801699at2"/>
<dbReference type="GO" id="GO:0016491">
    <property type="term" value="F:oxidoreductase activity"/>
    <property type="evidence" value="ECO:0007669"/>
    <property type="project" value="UniProtKB-KW"/>
</dbReference>
<proteinExistence type="predicted"/>
<dbReference type="RefSeq" id="WP_116513685.1">
    <property type="nucleotide sequence ID" value="NZ_QKYN01000068.1"/>
</dbReference>
<evidence type="ECO:0000256" key="1">
    <source>
        <dbReference type="ARBA" id="ARBA00023002"/>
    </source>
</evidence>
<dbReference type="PRINTS" id="PR00368">
    <property type="entry name" value="FADPNR"/>
</dbReference>
<dbReference type="InterPro" id="IPR036188">
    <property type="entry name" value="FAD/NAD-bd_sf"/>
</dbReference>
<dbReference type="Pfam" id="PF07992">
    <property type="entry name" value="Pyr_redox_2"/>
    <property type="match status" value="1"/>
</dbReference>
<feature type="non-terminal residue" evidence="3">
    <location>
        <position position="171"/>
    </location>
</feature>
<protein>
    <submittedName>
        <fullName evidence="3">FAD/NAD(P)-binding oxidoreductase</fullName>
    </submittedName>
</protein>
<dbReference type="PANTHER" id="PTHR42949">
    <property type="entry name" value="ANAEROBIC GLYCEROL-3-PHOSPHATE DEHYDROGENASE SUBUNIT B"/>
    <property type="match status" value="1"/>
</dbReference>
<sequence>MTSCAEPEGAYDLAVIGAGPAGLAAAAAAAERGVRVALLDAAPRPGGQFYRQPTAELRAARPQALHHHWSAFRRLLARIEAVEEFVAWLPDHHVWSVTGASTAWTVRALTGPDQRQARSLTARQVLFATGAHERQLPFPGWTLPGVVGAGGAQAMLKSGLVLPGRRTVVAG</sequence>
<dbReference type="PANTHER" id="PTHR42949:SF3">
    <property type="entry name" value="ANAEROBIC GLYCEROL-3-PHOSPHATE DEHYDROGENASE SUBUNIT B"/>
    <property type="match status" value="1"/>
</dbReference>
<dbReference type="PRINTS" id="PR00411">
    <property type="entry name" value="PNDRDTASEI"/>
</dbReference>
<evidence type="ECO:0000313" key="4">
    <source>
        <dbReference type="Proteomes" id="UP000248889"/>
    </source>
</evidence>
<reference evidence="3 4" key="1">
    <citation type="submission" date="2018-06" db="EMBL/GenBank/DDBJ databases">
        <title>Streptacidiphilus pinicola sp. nov., isolated from pine grove soil.</title>
        <authorList>
            <person name="Roh S.G."/>
            <person name="Park S."/>
            <person name="Kim M.-K."/>
            <person name="Yun B.-R."/>
            <person name="Park J."/>
            <person name="Kim M.J."/>
            <person name="Kim Y.S."/>
            <person name="Kim S.B."/>
        </authorList>
    </citation>
    <scope>NUCLEOTIDE SEQUENCE [LARGE SCALE GENOMIC DNA]</scope>
    <source>
        <strain evidence="3 4">MMS16-CNU450</strain>
    </source>
</reference>